<dbReference type="PROSITE" id="PS51257">
    <property type="entry name" value="PROKAR_LIPOPROTEIN"/>
    <property type="match status" value="1"/>
</dbReference>
<name>A0A2K9EK08_9FIRM</name>
<dbReference type="RefSeq" id="WP_101299692.1">
    <property type="nucleotide sequence ID" value="NZ_CP025197.1"/>
</dbReference>
<protein>
    <recommendedName>
        <fullName evidence="3">YtkA-like domain-containing protein</fullName>
    </recommendedName>
</protein>
<dbReference type="AlphaFoldDB" id="A0A2K9EK08"/>
<dbReference type="KEGG" id="hsc:HVS_04720"/>
<gene>
    <name evidence="1" type="ORF">HVS_04720</name>
</gene>
<sequence>MKGENKMKKILVLLLIIFCISTVLIGCSSAKEGFKDGLESGETKYTIDIEVEFNKPYGGETHMTIAGKTDLPDGEEVLISVVSEENDYIASSKDTVKDGIYMSEPFSKQGESIPKGKYIITVETSNNDKAKQEKIVDIDY</sequence>
<dbReference type="Proteomes" id="UP000233534">
    <property type="component" value="Chromosome"/>
</dbReference>
<evidence type="ECO:0000313" key="1">
    <source>
        <dbReference type="EMBL" id="AUG56881.1"/>
    </source>
</evidence>
<accession>A0A2K9EK08</accession>
<proteinExistence type="predicted"/>
<dbReference type="EMBL" id="CP025197">
    <property type="protein sequence ID" value="AUG56881.1"/>
    <property type="molecule type" value="Genomic_DNA"/>
</dbReference>
<organism evidence="1 2">
    <name type="scientific">Acetivibrio saccincola</name>
    <dbReference type="NCBI Taxonomy" id="1677857"/>
    <lineage>
        <taxon>Bacteria</taxon>
        <taxon>Bacillati</taxon>
        <taxon>Bacillota</taxon>
        <taxon>Clostridia</taxon>
        <taxon>Eubacteriales</taxon>
        <taxon>Oscillospiraceae</taxon>
        <taxon>Acetivibrio</taxon>
    </lineage>
</organism>
<keyword evidence="2" id="KW-1185">Reference proteome</keyword>
<evidence type="ECO:0008006" key="3">
    <source>
        <dbReference type="Google" id="ProtNLM"/>
    </source>
</evidence>
<reference evidence="1 2" key="1">
    <citation type="submission" date="2017-12" db="EMBL/GenBank/DDBJ databases">
        <title>Complete genome sequence of Herbivorax saccincola GGR1, a novel Cellulosome-producing hydrolytic bacterium in a thermophilic biogas plant, established by Illumina and Nanopore MinION sequencing.</title>
        <authorList>
            <person name="Pechtl A."/>
            <person name="Ruckert C."/>
            <person name="Koeck D.E."/>
            <person name="Maus I."/>
            <person name="Winkler A."/>
            <person name="Kalinowski J."/>
            <person name="Puhler A."/>
            <person name="Schwarz W.W."/>
            <person name="Zverlov V.V."/>
            <person name="Schluter A."/>
            <person name="Liebl W."/>
        </authorList>
    </citation>
    <scope>NUCLEOTIDE SEQUENCE [LARGE SCALE GENOMIC DNA]</scope>
    <source>
        <strain evidence="2">SR1</strain>
    </source>
</reference>
<evidence type="ECO:0000313" key="2">
    <source>
        <dbReference type="Proteomes" id="UP000233534"/>
    </source>
</evidence>